<accession>A0A166IXE2</accession>
<dbReference type="Proteomes" id="UP000076555">
    <property type="component" value="Unassembled WGS sequence"/>
</dbReference>
<organism evidence="1 2">
    <name type="scientific">Nodularia spumigena CENA596</name>
    <dbReference type="NCBI Taxonomy" id="1819295"/>
    <lineage>
        <taxon>Bacteria</taxon>
        <taxon>Bacillati</taxon>
        <taxon>Cyanobacteriota</taxon>
        <taxon>Cyanophyceae</taxon>
        <taxon>Nostocales</taxon>
        <taxon>Nodulariaceae</taxon>
        <taxon>Nodularia</taxon>
    </lineage>
</organism>
<dbReference type="AlphaFoldDB" id="A0A166IXE2"/>
<proteinExistence type="predicted"/>
<reference evidence="1 2" key="1">
    <citation type="submission" date="2016-04" db="EMBL/GenBank/DDBJ databases">
        <title>Draft Genome Assembly of the Bloom-forming Cyanobacterium Nodularia spumigena Strain CENA596 in Shrimp Production Ponds.</title>
        <authorList>
            <person name="Popin R.V."/>
            <person name="Rigonato J."/>
            <person name="Abreu V.A."/>
            <person name="Andreote A.P."/>
            <person name="Silveira S.B."/>
            <person name="Odebrecht C."/>
            <person name="Fiore M.F."/>
        </authorList>
    </citation>
    <scope>NUCLEOTIDE SEQUENCE [LARGE SCALE GENOMIC DNA]</scope>
    <source>
        <strain evidence="1 2">CENA596</strain>
    </source>
</reference>
<evidence type="ECO:0000313" key="2">
    <source>
        <dbReference type="Proteomes" id="UP000076555"/>
    </source>
</evidence>
<dbReference type="OrthoDB" id="462756at2"/>
<sequence length="107" mass="12482">MPFKIIQNFDSSFTLEPQAQETLFNLLKNQSFIQQICQQSKCEKVEFTELLFQPVPYSFSTPKGMPAELEKYNESDEYVIINVPPNFMFNAKIFQPSRLCAIYQKIA</sequence>
<name>A0A166IXE2_NODSP</name>
<protein>
    <submittedName>
        <fullName evidence="1">Uncharacterized protein</fullName>
    </submittedName>
</protein>
<dbReference type="EMBL" id="LWAJ01000215">
    <property type="protein sequence ID" value="KZL48978.1"/>
    <property type="molecule type" value="Genomic_DNA"/>
</dbReference>
<comment type="caution">
    <text evidence="1">The sequence shown here is derived from an EMBL/GenBank/DDBJ whole genome shotgun (WGS) entry which is preliminary data.</text>
</comment>
<gene>
    <name evidence="1" type="ORF">A2T98_15405</name>
</gene>
<evidence type="ECO:0000313" key="1">
    <source>
        <dbReference type="EMBL" id="KZL48978.1"/>
    </source>
</evidence>
<dbReference type="RefSeq" id="WP_063873527.1">
    <property type="nucleotide sequence ID" value="NZ_CAWMRI010000215.1"/>
</dbReference>